<reference evidence="5 6" key="1">
    <citation type="submission" date="2017-05" db="EMBL/GenBank/DDBJ databases">
        <authorList>
            <person name="Song R."/>
            <person name="Chenine A.L."/>
            <person name="Ruprecht R.M."/>
        </authorList>
    </citation>
    <scope>NUCLEOTIDE SEQUENCE [LARGE SCALE GENOMIC DNA]</scope>
    <source>
        <strain evidence="5 6">CECT 8663</strain>
    </source>
</reference>
<evidence type="ECO:0000256" key="2">
    <source>
        <dbReference type="ARBA" id="ARBA00023125"/>
    </source>
</evidence>
<sequence length="217" mass="24423">MTLTRPKSLRELALEHLRGRIVGGELKMGQVLSERGISDELGVSKSPVREALAQLRDEGLVTIEPQKGARVFTLTEHEVNQICDFRQTIETAAFELALKRNQKALSSDMIRIVKDMSAARKSGDEAKYLELDTAFHQAIFKNCENDYLSASYDRYVGKIAALRTHLSALPQHTQLSFEEHIGLAEAVQKSDLAEIRRLLSEHIDRTRQTYASSIKES</sequence>
<dbReference type="InterPro" id="IPR011711">
    <property type="entry name" value="GntR_C"/>
</dbReference>
<dbReference type="GO" id="GO:0003700">
    <property type="term" value="F:DNA-binding transcription factor activity"/>
    <property type="evidence" value="ECO:0007669"/>
    <property type="project" value="InterPro"/>
</dbReference>
<gene>
    <name evidence="5" type="primary">csiR_3</name>
    <name evidence="5" type="ORF">PEV8663_01389</name>
</gene>
<dbReference type="SMART" id="SM00345">
    <property type="entry name" value="HTH_GNTR"/>
    <property type="match status" value="1"/>
</dbReference>
<dbReference type="PRINTS" id="PR00035">
    <property type="entry name" value="HTHGNTR"/>
</dbReference>
<organism evidence="5 6">
    <name type="scientific">Pelagimonas varians</name>
    <dbReference type="NCBI Taxonomy" id="696760"/>
    <lineage>
        <taxon>Bacteria</taxon>
        <taxon>Pseudomonadati</taxon>
        <taxon>Pseudomonadota</taxon>
        <taxon>Alphaproteobacteria</taxon>
        <taxon>Rhodobacterales</taxon>
        <taxon>Roseobacteraceae</taxon>
        <taxon>Pelagimonas</taxon>
    </lineage>
</organism>
<evidence type="ECO:0000256" key="1">
    <source>
        <dbReference type="ARBA" id="ARBA00023015"/>
    </source>
</evidence>
<dbReference type="Pfam" id="PF00392">
    <property type="entry name" value="GntR"/>
    <property type="match status" value="1"/>
</dbReference>
<dbReference type="PROSITE" id="PS50949">
    <property type="entry name" value="HTH_GNTR"/>
    <property type="match status" value="1"/>
</dbReference>
<dbReference type="Pfam" id="PF07729">
    <property type="entry name" value="FCD"/>
    <property type="match status" value="1"/>
</dbReference>
<dbReference type="GO" id="GO:0003677">
    <property type="term" value="F:DNA binding"/>
    <property type="evidence" value="ECO:0007669"/>
    <property type="project" value="UniProtKB-KW"/>
</dbReference>
<dbReference type="PANTHER" id="PTHR43537:SF50">
    <property type="entry name" value="TRANSCRIPTIONAL REGULATORY PROTEIN"/>
    <property type="match status" value="1"/>
</dbReference>
<dbReference type="Gene3D" id="1.20.120.530">
    <property type="entry name" value="GntR ligand-binding domain-like"/>
    <property type="match status" value="1"/>
</dbReference>
<keyword evidence="3" id="KW-0804">Transcription</keyword>
<dbReference type="SUPFAM" id="SSF46785">
    <property type="entry name" value="Winged helix' DNA-binding domain"/>
    <property type="match status" value="1"/>
</dbReference>
<evidence type="ECO:0000256" key="3">
    <source>
        <dbReference type="ARBA" id="ARBA00023163"/>
    </source>
</evidence>
<protein>
    <submittedName>
        <fullName evidence="5">HTH-type transcriptional repressor CsiR</fullName>
    </submittedName>
</protein>
<name>A0A238K6T9_9RHOB</name>
<evidence type="ECO:0000313" key="6">
    <source>
        <dbReference type="Proteomes" id="UP000220836"/>
    </source>
</evidence>
<dbReference type="AlphaFoldDB" id="A0A238K6T9"/>
<dbReference type="InterPro" id="IPR000524">
    <property type="entry name" value="Tscrpt_reg_HTH_GntR"/>
</dbReference>
<accession>A0A238K6T9</accession>
<keyword evidence="6" id="KW-1185">Reference proteome</keyword>
<evidence type="ECO:0000259" key="4">
    <source>
        <dbReference type="PROSITE" id="PS50949"/>
    </source>
</evidence>
<keyword evidence="1" id="KW-0805">Transcription regulation</keyword>
<dbReference type="Proteomes" id="UP000220836">
    <property type="component" value="Unassembled WGS sequence"/>
</dbReference>
<dbReference type="SUPFAM" id="SSF48008">
    <property type="entry name" value="GntR ligand-binding domain-like"/>
    <property type="match status" value="1"/>
</dbReference>
<dbReference type="RefSeq" id="WP_097803912.1">
    <property type="nucleotide sequence ID" value="NZ_FXYH01000004.1"/>
</dbReference>
<dbReference type="EMBL" id="FXYH01000004">
    <property type="protein sequence ID" value="SMX38525.1"/>
    <property type="molecule type" value="Genomic_DNA"/>
</dbReference>
<dbReference type="CDD" id="cd07377">
    <property type="entry name" value="WHTH_GntR"/>
    <property type="match status" value="1"/>
</dbReference>
<proteinExistence type="predicted"/>
<dbReference type="SMART" id="SM00895">
    <property type="entry name" value="FCD"/>
    <property type="match status" value="1"/>
</dbReference>
<feature type="domain" description="HTH gntR-type" evidence="4">
    <location>
        <begin position="7"/>
        <end position="74"/>
    </location>
</feature>
<keyword evidence="2" id="KW-0238">DNA-binding</keyword>
<dbReference type="PANTHER" id="PTHR43537">
    <property type="entry name" value="TRANSCRIPTIONAL REGULATOR, GNTR FAMILY"/>
    <property type="match status" value="1"/>
</dbReference>
<dbReference type="OrthoDB" id="8155773at2"/>
<dbReference type="InterPro" id="IPR036390">
    <property type="entry name" value="WH_DNA-bd_sf"/>
</dbReference>
<dbReference type="InterPro" id="IPR036388">
    <property type="entry name" value="WH-like_DNA-bd_sf"/>
</dbReference>
<dbReference type="Gene3D" id="1.10.10.10">
    <property type="entry name" value="Winged helix-like DNA-binding domain superfamily/Winged helix DNA-binding domain"/>
    <property type="match status" value="1"/>
</dbReference>
<dbReference type="InterPro" id="IPR008920">
    <property type="entry name" value="TF_FadR/GntR_C"/>
</dbReference>
<evidence type="ECO:0000313" key="5">
    <source>
        <dbReference type="EMBL" id="SMX38525.1"/>
    </source>
</evidence>